<dbReference type="SUPFAM" id="SSF52980">
    <property type="entry name" value="Restriction endonuclease-like"/>
    <property type="match status" value="1"/>
</dbReference>
<accession>A0A317F332</accession>
<name>A0A317F332_9SPHI</name>
<organism evidence="2 3">
    <name type="scientific">Pedobacter paludis</name>
    <dbReference type="NCBI Taxonomy" id="2203212"/>
    <lineage>
        <taxon>Bacteria</taxon>
        <taxon>Pseudomonadati</taxon>
        <taxon>Bacteroidota</taxon>
        <taxon>Sphingobacteriia</taxon>
        <taxon>Sphingobacteriales</taxon>
        <taxon>Sphingobacteriaceae</taxon>
        <taxon>Pedobacter</taxon>
    </lineage>
</organism>
<dbReference type="InterPro" id="IPR011856">
    <property type="entry name" value="tRNA_endonuc-like_dom_sf"/>
</dbReference>
<dbReference type="GO" id="GO:0003677">
    <property type="term" value="F:DNA binding"/>
    <property type="evidence" value="ECO:0007669"/>
    <property type="project" value="InterPro"/>
</dbReference>
<dbReference type="AlphaFoldDB" id="A0A317F332"/>
<dbReference type="InterPro" id="IPR011335">
    <property type="entry name" value="Restrct_endonuc-II-like"/>
</dbReference>
<gene>
    <name evidence="2" type="ORF">DF947_10855</name>
</gene>
<evidence type="ECO:0000313" key="3">
    <source>
        <dbReference type="Proteomes" id="UP000245391"/>
    </source>
</evidence>
<evidence type="ECO:0000259" key="1">
    <source>
        <dbReference type="Pfam" id="PF04471"/>
    </source>
</evidence>
<evidence type="ECO:0000313" key="2">
    <source>
        <dbReference type="EMBL" id="PWS32259.1"/>
    </source>
</evidence>
<dbReference type="GO" id="GO:0004519">
    <property type="term" value="F:endonuclease activity"/>
    <property type="evidence" value="ECO:0007669"/>
    <property type="project" value="InterPro"/>
</dbReference>
<dbReference type="Proteomes" id="UP000245391">
    <property type="component" value="Unassembled WGS sequence"/>
</dbReference>
<proteinExistence type="predicted"/>
<feature type="domain" description="Restriction endonuclease type IV Mrr" evidence="1">
    <location>
        <begin position="28"/>
        <end position="143"/>
    </location>
</feature>
<dbReference type="Pfam" id="PF04471">
    <property type="entry name" value="Mrr_cat"/>
    <property type="match status" value="1"/>
</dbReference>
<protein>
    <recommendedName>
        <fullName evidence="1">Restriction endonuclease type IV Mrr domain-containing protein</fullName>
    </recommendedName>
</protein>
<dbReference type="EMBL" id="QGNY01000003">
    <property type="protein sequence ID" value="PWS32259.1"/>
    <property type="molecule type" value="Genomic_DNA"/>
</dbReference>
<dbReference type="Gene3D" id="3.40.1350.10">
    <property type="match status" value="1"/>
</dbReference>
<comment type="caution">
    <text evidence="2">The sequence shown here is derived from an EMBL/GenBank/DDBJ whole genome shotgun (WGS) entry which is preliminary data.</text>
</comment>
<dbReference type="GO" id="GO:0009307">
    <property type="term" value="P:DNA restriction-modification system"/>
    <property type="evidence" value="ECO:0007669"/>
    <property type="project" value="InterPro"/>
</dbReference>
<sequence length="306" mass="34852">MGVKNLYAIVQIISSANYECLIMTNANELNWKEYEAITQYIYGALGAGDGVKVKGYGHNCKVKGRSGVEHQIDVLTEQVDGKRILLTAIECKYAKKKVTKDVVMKLSKVMEDSQIDCGIIVCKAGFTMDTQTFAEHVGIKLVELREAGKSDEEYKKTMEIGTVVFNFDIRHTRPKITRIDFGTRTIEHRDQIRVMSSINLRNSHGDWISFGKFVSAFSKELQKREESTQPTTIDFPLNFKLYCEFPEGRMGADWISITGILTHSDESFKKSFRLTDQVWMIMNELFDQRKLTLSKSGLIWNLPSTS</sequence>
<dbReference type="InterPro" id="IPR007560">
    <property type="entry name" value="Restrct_endonuc_IV_Mrr"/>
</dbReference>
<keyword evidence="3" id="KW-1185">Reference proteome</keyword>
<reference evidence="3" key="1">
    <citation type="submission" date="2018-05" db="EMBL/GenBank/DDBJ databases">
        <title>Pedobacter paludis sp. nov., isolated from wetland soil.</title>
        <authorList>
            <person name="Zhang Y."/>
        </authorList>
    </citation>
    <scope>NUCLEOTIDE SEQUENCE [LARGE SCALE GENOMIC DNA]</scope>
    <source>
        <strain evidence="3">R-8</strain>
    </source>
</reference>